<dbReference type="InterPro" id="IPR030844">
    <property type="entry name" value="PAN3"/>
</dbReference>
<proteinExistence type="predicted"/>
<dbReference type="Gene3D" id="1.10.510.10">
    <property type="entry name" value="Transferase(Phosphotransferase) domain 1"/>
    <property type="match status" value="1"/>
</dbReference>
<dbReference type="GO" id="GO:0000289">
    <property type="term" value="P:nuclear-transcribed mRNA poly(A) tail shortening"/>
    <property type="evidence" value="ECO:0007669"/>
    <property type="project" value="InterPro"/>
</dbReference>
<evidence type="ECO:0000313" key="2">
    <source>
        <dbReference type="Proteomes" id="UP000076420"/>
    </source>
</evidence>
<reference evidence="1" key="1">
    <citation type="submission" date="2020-05" db="UniProtKB">
        <authorList>
            <consortium name="EnsemblMetazoa"/>
        </authorList>
    </citation>
    <scope>IDENTIFICATION</scope>
    <source>
        <strain evidence="1">BB02</strain>
    </source>
</reference>
<dbReference type="GO" id="GO:0000932">
    <property type="term" value="C:P-body"/>
    <property type="evidence" value="ECO:0007669"/>
    <property type="project" value="TreeGrafter"/>
</dbReference>
<dbReference type="VEuPathDB" id="VectorBase:BGLAX_050711"/>
<dbReference type="PANTHER" id="PTHR12272">
    <property type="entry name" value="DEADENYLATION COMPLEX SUBUNIT PAN3"/>
    <property type="match status" value="1"/>
</dbReference>
<accession>A0A2C9KP53</accession>
<dbReference type="VEuPathDB" id="VectorBase:BGLB021981"/>
<protein>
    <submittedName>
        <fullName evidence="1">Uncharacterized protein</fullName>
    </submittedName>
</protein>
<evidence type="ECO:0000313" key="1">
    <source>
        <dbReference type="EnsemblMetazoa" id="BGLB021981-PA"/>
    </source>
</evidence>
<dbReference type="AlphaFoldDB" id="A0A2C9KP53"/>
<sequence>MKECIHGDVFYNGIDDEVVCLRLPFSLLQQQEDMTALVKIILALACNNLMCVQRDNIQTAIEGVQRNYSPDLKNLICYLLQNTNRVRSVNDVMPMIGARFFTQLDTVTLGSDVLEYELAKVDELFALVAKTNVMHFSISAVSRLKCHYY</sequence>
<dbReference type="Proteomes" id="UP000076420">
    <property type="component" value="Unassembled WGS sequence"/>
</dbReference>
<dbReference type="PANTHER" id="PTHR12272:SF11">
    <property type="entry name" value="PAN2-PAN3 DEADENYLATION COMPLEX SUBUNIT PAN3"/>
    <property type="match status" value="1"/>
</dbReference>
<dbReference type="KEGG" id="bgt:106050348"/>
<dbReference type="STRING" id="6526.A0A2C9KP53"/>
<dbReference type="GO" id="GO:0031251">
    <property type="term" value="C:PAN complex"/>
    <property type="evidence" value="ECO:0007669"/>
    <property type="project" value="InterPro"/>
</dbReference>
<dbReference type="GO" id="GO:0008143">
    <property type="term" value="F:poly(A) binding"/>
    <property type="evidence" value="ECO:0007669"/>
    <property type="project" value="TreeGrafter"/>
</dbReference>
<gene>
    <name evidence="1" type="primary">106050348</name>
</gene>
<dbReference type="EnsemblMetazoa" id="BGLB021981-RA">
    <property type="protein sequence ID" value="BGLB021981-PA"/>
    <property type="gene ID" value="BGLB021981"/>
</dbReference>
<name>A0A2C9KP53_BIOGL</name>
<organism evidence="1 2">
    <name type="scientific">Biomphalaria glabrata</name>
    <name type="common">Bloodfluke planorb</name>
    <name type="synonym">Freshwater snail</name>
    <dbReference type="NCBI Taxonomy" id="6526"/>
    <lineage>
        <taxon>Eukaryota</taxon>
        <taxon>Metazoa</taxon>
        <taxon>Spiralia</taxon>
        <taxon>Lophotrochozoa</taxon>
        <taxon>Mollusca</taxon>
        <taxon>Gastropoda</taxon>
        <taxon>Heterobranchia</taxon>
        <taxon>Euthyneura</taxon>
        <taxon>Panpulmonata</taxon>
        <taxon>Hygrophila</taxon>
        <taxon>Lymnaeoidea</taxon>
        <taxon>Planorbidae</taxon>
        <taxon>Biomphalaria</taxon>
    </lineage>
</organism>